<dbReference type="EMBL" id="BAAASL010000004">
    <property type="protein sequence ID" value="GAA2711104.1"/>
    <property type="molecule type" value="Genomic_DNA"/>
</dbReference>
<dbReference type="PROSITE" id="PS51683">
    <property type="entry name" value="SAM_OMT_II"/>
    <property type="match status" value="1"/>
</dbReference>
<reference evidence="7" key="1">
    <citation type="journal article" date="2019" name="Int. J. Syst. Evol. Microbiol.">
        <title>The Global Catalogue of Microorganisms (GCM) 10K type strain sequencing project: providing services to taxonomists for standard genome sequencing and annotation.</title>
        <authorList>
            <consortium name="The Broad Institute Genomics Platform"/>
            <consortium name="The Broad Institute Genome Sequencing Center for Infectious Disease"/>
            <person name="Wu L."/>
            <person name="Ma J."/>
        </authorList>
    </citation>
    <scope>NUCLEOTIDE SEQUENCE [LARGE SCALE GENOMIC DNA]</scope>
    <source>
        <strain evidence="7">JCM 4542</strain>
    </source>
</reference>
<keyword evidence="1 6" id="KW-0489">Methyltransferase</keyword>
<dbReference type="RefSeq" id="WP_344433717.1">
    <property type="nucleotide sequence ID" value="NZ_BAAASL010000004.1"/>
</dbReference>
<dbReference type="InterPro" id="IPR029063">
    <property type="entry name" value="SAM-dependent_MTases_sf"/>
</dbReference>
<dbReference type="InterPro" id="IPR036388">
    <property type="entry name" value="WH-like_DNA-bd_sf"/>
</dbReference>
<evidence type="ECO:0000313" key="6">
    <source>
        <dbReference type="EMBL" id="GAA2711104.1"/>
    </source>
</evidence>
<dbReference type="SUPFAM" id="SSF53335">
    <property type="entry name" value="S-adenosyl-L-methionine-dependent methyltransferases"/>
    <property type="match status" value="1"/>
</dbReference>
<evidence type="ECO:0000256" key="3">
    <source>
        <dbReference type="ARBA" id="ARBA00022691"/>
    </source>
</evidence>
<dbReference type="Pfam" id="PF00891">
    <property type="entry name" value="Methyltransf_2"/>
    <property type="match status" value="1"/>
</dbReference>
<dbReference type="InterPro" id="IPR012967">
    <property type="entry name" value="COMT_dimerisation"/>
</dbReference>
<dbReference type="Proteomes" id="UP001500886">
    <property type="component" value="Unassembled WGS sequence"/>
</dbReference>
<evidence type="ECO:0000256" key="2">
    <source>
        <dbReference type="ARBA" id="ARBA00022679"/>
    </source>
</evidence>
<protein>
    <submittedName>
        <fullName evidence="6">Methyltransferase</fullName>
    </submittedName>
</protein>
<sequence>MTESAGLGTAGPEHDGRRAIMQWVFGARATETVALAVRLGLPDAIGDGTARAEDLGRRHGFPPRQMTRLLRALASLGLCTEPSPGTFALAPAGALLRKDHPDSLYDFARFHTAPQTLQPWTRLESSLRSGRTAFEEHFGVPLYQYLAGEPELSAVFNAAMSQETHRTAQTLPGAYDFGRFRTVMDVGGGDGTLLAAVLAHHPALKGVVFETVEGAAQAADTFKAAGLDGRATVATGDFLASLPQGADLFLIKSVLHNWDDEDATTILRNCRAAMPAHGRVLIVEVVLPDRAAPDDAAELDPYLKDLQMQVLVGGRERTRADFDQLCAAAGLTVTDVVPLPPHIGFSLVEAAPN</sequence>
<dbReference type="CDD" id="cd02440">
    <property type="entry name" value="AdoMet_MTases"/>
    <property type="match status" value="1"/>
</dbReference>
<accession>A0ABP6G1B0</accession>
<evidence type="ECO:0000313" key="7">
    <source>
        <dbReference type="Proteomes" id="UP001500886"/>
    </source>
</evidence>
<evidence type="ECO:0000259" key="4">
    <source>
        <dbReference type="Pfam" id="PF00891"/>
    </source>
</evidence>
<organism evidence="6 7">
    <name type="scientific">Streptomyces luteosporeus</name>
    <dbReference type="NCBI Taxonomy" id="173856"/>
    <lineage>
        <taxon>Bacteria</taxon>
        <taxon>Bacillati</taxon>
        <taxon>Actinomycetota</taxon>
        <taxon>Actinomycetes</taxon>
        <taxon>Kitasatosporales</taxon>
        <taxon>Streptomycetaceae</taxon>
        <taxon>Streptomyces</taxon>
    </lineage>
</organism>
<comment type="caution">
    <text evidence="6">The sequence shown here is derived from an EMBL/GenBank/DDBJ whole genome shotgun (WGS) entry which is preliminary data.</text>
</comment>
<keyword evidence="7" id="KW-1185">Reference proteome</keyword>
<dbReference type="Gene3D" id="1.10.287.1350">
    <property type="match status" value="1"/>
</dbReference>
<proteinExistence type="predicted"/>
<dbReference type="Gene3D" id="1.10.10.10">
    <property type="entry name" value="Winged helix-like DNA-binding domain superfamily/Winged helix DNA-binding domain"/>
    <property type="match status" value="1"/>
</dbReference>
<keyword evidence="3" id="KW-0949">S-adenosyl-L-methionine</keyword>
<dbReference type="Gene3D" id="3.40.50.150">
    <property type="entry name" value="Vaccinia Virus protein VP39"/>
    <property type="match status" value="1"/>
</dbReference>
<name>A0ABP6G1B0_9ACTN</name>
<dbReference type="InterPro" id="IPR001077">
    <property type="entry name" value="COMT_C"/>
</dbReference>
<dbReference type="InterPro" id="IPR016461">
    <property type="entry name" value="COMT-like"/>
</dbReference>
<feature type="domain" description="O-methyltransferase dimerisation" evidence="5">
    <location>
        <begin position="21"/>
        <end position="96"/>
    </location>
</feature>
<dbReference type="GO" id="GO:0032259">
    <property type="term" value="P:methylation"/>
    <property type="evidence" value="ECO:0007669"/>
    <property type="project" value="UniProtKB-KW"/>
</dbReference>
<evidence type="ECO:0000259" key="5">
    <source>
        <dbReference type="Pfam" id="PF08100"/>
    </source>
</evidence>
<keyword evidence="2" id="KW-0808">Transferase</keyword>
<dbReference type="SUPFAM" id="SSF46785">
    <property type="entry name" value="Winged helix' DNA-binding domain"/>
    <property type="match status" value="1"/>
</dbReference>
<dbReference type="InterPro" id="IPR036390">
    <property type="entry name" value="WH_DNA-bd_sf"/>
</dbReference>
<dbReference type="GO" id="GO:0008168">
    <property type="term" value="F:methyltransferase activity"/>
    <property type="evidence" value="ECO:0007669"/>
    <property type="project" value="UniProtKB-KW"/>
</dbReference>
<evidence type="ECO:0000256" key="1">
    <source>
        <dbReference type="ARBA" id="ARBA00022603"/>
    </source>
</evidence>
<dbReference type="Pfam" id="PF08100">
    <property type="entry name" value="Dimerisation"/>
    <property type="match status" value="1"/>
</dbReference>
<feature type="domain" description="O-methyltransferase C-terminal" evidence="4">
    <location>
        <begin position="120"/>
        <end position="331"/>
    </location>
</feature>
<dbReference type="PANTHER" id="PTHR43712">
    <property type="entry name" value="PUTATIVE (AFU_ORTHOLOGUE AFUA_4G14580)-RELATED"/>
    <property type="match status" value="1"/>
</dbReference>
<dbReference type="PIRSF" id="PIRSF005739">
    <property type="entry name" value="O-mtase"/>
    <property type="match status" value="1"/>
</dbReference>
<dbReference type="PANTHER" id="PTHR43712:SF2">
    <property type="entry name" value="O-METHYLTRANSFERASE CICE"/>
    <property type="match status" value="1"/>
</dbReference>
<gene>
    <name evidence="6" type="ORF">GCM10010315_12180</name>
</gene>